<feature type="transmembrane region" description="Helical" evidence="12">
    <location>
        <begin position="155"/>
        <end position="177"/>
    </location>
</feature>
<keyword evidence="4 12" id="KW-0812">Transmembrane</keyword>
<evidence type="ECO:0000256" key="7">
    <source>
        <dbReference type="ARBA" id="ARBA00022824"/>
    </source>
</evidence>
<comment type="caution">
    <text evidence="14">The sequence shown here is derived from an EMBL/GenBank/DDBJ whole genome shotgun (WGS) entry which is preliminary data.</text>
</comment>
<evidence type="ECO:0000256" key="3">
    <source>
        <dbReference type="ARBA" id="ARBA00022679"/>
    </source>
</evidence>
<organism evidence="14 15">
    <name type="scientific">Allacma fusca</name>
    <dbReference type="NCBI Taxonomy" id="39272"/>
    <lineage>
        <taxon>Eukaryota</taxon>
        <taxon>Metazoa</taxon>
        <taxon>Ecdysozoa</taxon>
        <taxon>Arthropoda</taxon>
        <taxon>Hexapoda</taxon>
        <taxon>Collembola</taxon>
        <taxon>Symphypleona</taxon>
        <taxon>Sminthuridae</taxon>
        <taxon>Allacma</taxon>
    </lineage>
</organism>
<protein>
    <recommendedName>
        <fullName evidence="13">DUF1736 domain-containing protein</fullName>
    </recommendedName>
</protein>
<evidence type="ECO:0000256" key="8">
    <source>
        <dbReference type="ARBA" id="ARBA00022989"/>
    </source>
</evidence>
<evidence type="ECO:0000256" key="2">
    <source>
        <dbReference type="ARBA" id="ARBA00004370"/>
    </source>
</evidence>
<reference evidence="14" key="1">
    <citation type="submission" date="2021-06" db="EMBL/GenBank/DDBJ databases">
        <authorList>
            <person name="Hodson N. C."/>
            <person name="Mongue J. A."/>
            <person name="Jaron S. K."/>
        </authorList>
    </citation>
    <scope>NUCLEOTIDE SEQUENCE</scope>
</reference>
<feature type="compositionally biased region" description="Low complexity" evidence="11">
    <location>
        <begin position="1"/>
        <end position="27"/>
    </location>
</feature>
<feature type="repeat" description="TPR" evidence="10">
    <location>
        <begin position="817"/>
        <end position="850"/>
    </location>
</feature>
<keyword evidence="7" id="KW-0256">Endoplasmic reticulum</keyword>
<dbReference type="AlphaFoldDB" id="A0A8J2JG42"/>
<evidence type="ECO:0000259" key="13">
    <source>
        <dbReference type="Pfam" id="PF08409"/>
    </source>
</evidence>
<feature type="transmembrane region" description="Helical" evidence="12">
    <location>
        <begin position="302"/>
        <end position="324"/>
    </location>
</feature>
<evidence type="ECO:0000256" key="1">
    <source>
        <dbReference type="ARBA" id="ARBA00004240"/>
    </source>
</evidence>
<evidence type="ECO:0000256" key="4">
    <source>
        <dbReference type="ARBA" id="ARBA00022692"/>
    </source>
</evidence>
<evidence type="ECO:0000256" key="11">
    <source>
        <dbReference type="SAM" id="MobiDB-lite"/>
    </source>
</evidence>
<evidence type="ECO:0000256" key="9">
    <source>
        <dbReference type="ARBA" id="ARBA00023136"/>
    </source>
</evidence>
<feature type="transmembrane region" description="Helical" evidence="12">
    <location>
        <begin position="344"/>
        <end position="364"/>
    </location>
</feature>
<dbReference type="Pfam" id="PF00515">
    <property type="entry name" value="TPR_1"/>
    <property type="match status" value="1"/>
</dbReference>
<evidence type="ECO:0000256" key="6">
    <source>
        <dbReference type="ARBA" id="ARBA00022803"/>
    </source>
</evidence>
<feature type="transmembrane region" description="Helical" evidence="12">
    <location>
        <begin position="412"/>
        <end position="435"/>
    </location>
</feature>
<dbReference type="Pfam" id="PF14559">
    <property type="entry name" value="TPR_19"/>
    <property type="match status" value="1"/>
</dbReference>
<keyword evidence="6 10" id="KW-0802">TPR repeat</keyword>
<evidence type="ECO:0000256" key="5">
    <source>
        <dbReference type="ARBA" id="ARBA00022737"/>
    </source>
</evidence>
<dbReference type="PANTHER" id="PTHR44809">
    <property type="match status" value="1"/>
</dbReference>
<dbReference type="SMART" id="SM00028">
    <property type="entry name" value="TPR"/>
    <property type="match status" value="6"/>
</dbReference>
<dbReference type="InterPro" id="IPR019734">
    <property type="entry name" value="TPR_rpt"/>
</dbReference>
<dbReference type="Proteomes" id="UP000708208">
    <property type="component" value="Unassembled WGS sequence"/>
</dbReference>
<feature type="repeat" description="TPR" evidence="10">
    <location>
        <begin position="576"/>
        <end position="609"/>
    </location>
</feature>
<evidence type="ECO:0000256" key="10">
    <source>
        <dbReference type="PROSITE-ProRule" id="PRU00339"/>
    </source>
</evidence>
<keyword evidence="9 12" id="KW-0472">Membrane</keyword>
<comment type="subcellular location">
    <subcellularLocation>
        <location evidence="1">Endoplasmic reticulum</location>
    </subcellularLocation>
    <subcellularLocation>
        <location evidence="2">Membrane</location>
    </subcellularLocation>
</comment>
<keyword evidence="8 12" id="KW-1133">Transmembrane helix</keyword>
<dbReference type="EMBL" id="CAJVCH010036217">
    <property type="protein sequence ID" value="CAG7716150.1"/>
    <property type="molecule type" value="Genomic_DNA"/>
</dbReference>
<feature type="region of interest" description="Disordered" evidence="11">
    <location>
        <begin position="1"/>
        <end position="37"/>
    </location>
</feature>
<sequence length="911" mass="102989">MTLITSLGHSSSPSSSSSSSTLGSSSSPPTPWSSRKRKSPACISWWEYFPFPVRGRRRQNQTLDLVFKRTFLSGFVFLLAVTVYWNSLEGDFVHDDHMSILRNQDIRPSSPWTNLWWNDYWGMPMASHLSHKSYRPLTVYTYRINFALSNGASAVWFHATNILIHASVTVLLFFVCLRSLRMSLAGCFTTSAIFALNTVHTEAVAGITGRADALACLLMLSSFHLYAKSVVRSSQKGGIGWNIVASGVIGCAAMLTKETGITVLGINTLFDLYLHLDLVKRWLINLGAKGEDQFPTQLRRRLAFNVTLISVSLGLRLALMNGTFPRFSRQDNPAAYSKSDTTRFLTYAFLPVFHFWLIVCPYRLSYDWQMGSIPLVESLWDIRNLSSGIFYTFFSLLFHRTMTKRKNVGPTVVVAMLFISLPFLPASNLFFPVGFVAAERILYTPSIGVCILTAHGLELMKKRFPRCRKFLLTLLCLMLMSFSVKTWNRNMVWKSRSSLFESGLRENPGNAKVHYNYANLQKDLGNAEMAVKHYKIAISLWPDYASAHNNLGALSEDLSAAENCFLRAIQANPQHNGAHFNLGVIYMRRKKYDEALKHLEECLKIDPSHVEALQYLGACYNVLNKTHEVDNVFHKLITTDLPPSKLHTNFGIFLQEVGLPSEALSHYLLALTKASWKEEDALIQGAKLASQLKFQHLFYELSEQLLSLKFDPGVAYMLAINYMEKGKLLEAKLLLEKLAEESNSFYKIHYAELLMRVRKWSEAEATLKGIPPSDPHHPSSLLLLARLYENLNKTGDAFDILNCAVDYFCPHEANLCAQFYSQLGNLMHTTGAVLSAANYYDMAIKFNPNSVQAHTNIGAIYHLMSKFEQAHFHYGEALKIEPANQVILSNIEKLQRSESQSKANEFRFASR</sequence>
<dbReference type="PROSITE" id="PS50293">
    <property type="entry name" value="TPR_REGION"/>
    <property type="match status" value="1"/>
</dbReference>
<dbReference type="Pfam" id="PF13181">
    <property type="entry name" value="TPR_8"/>
    <property type="match status" value="1"/>
</dbReference>
<dbReference type="PANTHER" id="PTHR44809:SF1">
    <property type="entry name" value="PROTEIN O-MANNOSYL-TRANSFERASE TMTC1"/>
    <property type="match status" value="1"/>
</dbReference>
<evidence type="ECO:0000256" key="12">
    <source>
        <dbReference type="SAM" id="Phobius"/>
    </source>
</evidence>
<feature type="domain" description="DUF1736" evidence="13">
    <location>
        <begin position="322"/>
        <end position="394"/>
    </location>
</feature>
<proteinExistence type="predicted"/>
<name>A0A8J2JG42_9HEXA</name>
<feature type="transmembrane region" description="Helical" evidence="12">
    <location>
        <begin position="470"/>
        <end position="487"/>
    </location>
</feature>
<dbReference type="GO" id="GO:0005783">
    <property type="term" value="C:endoplasmic reticulum"/>
    <property type="evidence" value="ECO:0007669"/>
    <property type="project" value="UniProtKB-SubCell"/>
</dbReference>
<feature type="repeat" description="TPR" evidence="10">
    <location>
        <begin position="851"/>
        <end position="884"/>
    </location>
</feature>
<dbReference type="GO" id="GO:0016020">
    <property type="term" value="C:membrane"/>
    <property type="evidence" value="ECO:0007669"/>
    <property type="project" value="UniProtKB-SubCell"/>
</dbReference>
<accession>A0A8J2JG42</accession>
<feature type="repeat" description="TPR" evidence="10">
    <location>
        <begin position="511"/>
        <end position="544"/>
    </location>
</feature>
<feature type="transmembrane region" description="Helical" evidence="12">
    <location>
        <begin position="441"/>
        <end position="458"/>
    </location>
</feature>
<keyword evidence="5" id="KW-0677">Repeat</keyword>
<dbReference type="UniPathway" id="UPA00378"/>
<evidence type="ECO:0000313" key="15">
    <source>
        <dbReference type="Proteomes" id="UP000708208"/>
    </source>
</evidence>
<dbReference type="PROSITE" id="PS50005">
    <property type="entry name" value="TPR"/>
    <property type="match status" value="4"/>
</dbReference>
<dbReference type="GO" id="GO:0016740">
    <property type="term" value="F:transferase activity"/>
    <property type="evidence" value="ECO:0007669"/>
    <property type="project" value="UniProtKB-KW"/>
</dbReference>
<dbReference type="OrthoDB" id="1658288at2759"/>
<dbReference type="InterPro" id="IPR052943">
    <property type="entry name" value="TMTC_O-mannosyl-trnsfr"/>
</dbReference>
<feature type="transmembrane region" description="Helical" evidence="12">
    <location>
        <begin position="66"/>
        <end position="85"/>
    </location>
</feature>
<keyword evidence="3" id="KW-0808">Transferase</keyword>
<dbReference type="InterPro" id="IPR013618">
    <property type="entry name" value="TMTC_DUF1736"/>
</dbReference>
<evidence type="ECO:0000313" key="14">
    <source>
        <dbReference type="EMBL" id="CAG7716150.1"/>
    </source>
</evidence>
<dbReference type="Pfam" id="PF08409">
    <property type="entry name" value="TMTC_DUF1736"/>
    <property type="match status" value="1"/>
</dbReference>
<keyword evidence="15" id="KW-1185">Reference proteome</keyword>
<gene>
    <name evidence="14" type="ORF">AFUS01_LOCUS5679</name>
</gene>